<protein>
    <submittedName>
        <fullName evidence="3">Uncharacterized protein</fullName>
    </submittedName>
</protein>
<comment type="caution">
    <text evidence="3">The sequence shown here is derived from an EMBL/GenBank/DDBJ whole genome shotgun (WGS) entry which is preliminary data.</text>
</comment>
<dbReference type="Proteomes" id="UP000273828">
    <property type="component" value="Unassembled WGS sequence"/>
</dbReference>
<organism evidence="3 4">
    <name type="scientific">Natrarchaeobius halalkaliphilus</name>
    <dbReference type="NCBI Taxonomy" id="1679091"/>
    <lineage>
        <taxon>Archaea</taxon>
        <taxon>Methanobacteriati</taxon>
        <taxon>Methanobacteriota</taxon>
        <taxon>Stenosarchaea group</taxon>
        <taxon>Halobacteria</taxon>
        <taxon>Halobacteriales</taxon>
        <taxon>Natrialbaceae</taxon>
        <taxon>Natrarchaeobius</taxon>
    </lineage>
</organism>
<feature type="region of interest" description="Disordered" evidence="2">
    <location>
        <begin position="86"/>
        <end position="110"/>
    </location>
</feature>
<keyword evidence="4" id="KW-1185">Reference proteome</keyword>
<feature type="compositionally biased region" description="Basic and acidic residues" evidence="2">
    <location>
        <begin position="13"/>
        <end position="23"/>
    </location>
</feature>
<name>A0A3N6MA38_9EURY</name>
<sequence>MSVEQRPVDSPPTDERAKNPRYGIELEFRSTDTDSSADRVERTLAVRIERVRLLARIAALERELEECEKRRQEIITRYERVLEDQRADADRGETRTNAPDPLGRLRRIVR</sequence>
<gene>
    <name evidence="3" type="ORF">EA462_03040</name>
</gene>
<proteinExistence type="predicted"/>
<reference evidence="3 4" key="1">
    <citation type="submission" date="2018-10" db="EMBL/GenBank/DDBJ databases">
        <title>Natrarchaeobius chitinivorans gen. nov., sp. nov., and Natrarchaeobius haloalkaliphilus sp. nov., alkaliphilic, chitin-utilizing haloarchaea from hypersaline alkaline lakes.</title>
        <authorList>
            <person name="Sorokin D.Y."/>
            <person name="Elcheninov A.G."/>
            <person name="Kostrikina N.A."/>
            <person name="Bale N.J."/>
            <person name="Sinninghe Damste J.S."/>
            <person name="Khijniak T.V."/>
            <person name="Kublanov I.V."/>
            <person name="Toshchakov S.V."/>
        </authorList>
    </citation>
    <scope>NUCLEOTIDE SEQUENCE [LARGE SCALE GENOMIC DNA]</scope>
    <source>
        <strain evidence="3 4">AArcht-Sl</strain>
    </source>
</reference>
<evidence type="ECO:0000256" key="1">
    <source>
        <dbReference type="SAM" id="Coils"/>
    </source>
</evidence>
<feature type="coiled-coil region" evidence="1">
    <location>
        <begin position="50"/>
        <end position="84"/>
    </location>
</feature>
<evidence type="ECO:0000313" key="4">
    <source>
        <dbReference type="Proteomes" id="UP000273828"/>
    </source>
</evidence>
<evidence type="ECO:0000313" key="3">
    <source>
        <dbReference type="EMBL" id="RQG93190.1"/>
    </source>
</evidence>
<accession>A0A3N6MA38</accession>
<dbReference type="EMBL" id="REFY01000001">
    <property type="protein sequence ID" value="RQG93190.1"/>
    <property type="molecule type" value="Genomic_DNA"/>
</dbReference>
<dbReference type="AlphaFoldDB" id="A0A3N6MA38"/>
<dbReference type="RefSeq" id="WP_124177081.1">
    <property type="nucleotide sequence ID" value="NZ_REFY01000001.1"/>
</dbReference>
<feature type="region of interest" description="Disordered" evidence="2">
    <location>
        <begin position="1"/>
        <end position="23"/>
    </location>
</feature>
<evidence type="ECO:0000256" key="2">
    <source>
        <dbReference type="SAM" id="MobiDB-lite"/>
    </source>
</evidence>
<dbReference type="OrthoDB" id="386595at2157"/>
<keyword evidence="1" id="KW-0175">Coiled coil</keyword>